<reference evidence="1" key="1">
    <citation type="journal article" date="2013" name="Nature">
        <title>Draft genome of the wheat A-genome progenitor Triticum urartu.</title>
        <authorList>
            <person name="Ling H.Q."/>
            <person name="Zhao S."/>
            <person name="Liu D."/>
            <person name="Wang J."/>
            <person name="Sun H."/>
            <person name="Zhang C."/>
            <person name="Fan H."/>
            <person name="Li D."/>
            <person name="Dong L."/>
            <person name="Tao Y."/>
            <person name="Gao C."/>
            <person name="Wu H."/>
            <person name="Li Y."/>
            <person name="Cui Y."/>
            <person name="Guo X."/>
            <person name="Zheng S."/>
            <person name="Wang B."/>
            <person name="Yu K."/>
            <person name="Liang Q."/>
            <person name="Yang W."/>
            <person name="Lou X."/>
            <person name="Chen J."/>
            <person name="Feng M."/>
            <person name="Jian J."/>
            <person name="Zhang X."/>
            <person name="Luo G."/>
            <person name="Jiang Y."/>
            <person name="Liu J."/>
            <person name="Wang Z."/>
            <person name="Sha Y."/>
            <person name="Zhang B."/>
            <person name="Wu H."/>
            <person name="Tang D."/>
            <person name="Shen Q."/>
            <person name="Xue P."/>
            <person name="Zou S."/>
            <person name="Wang X."/>
            <person name="Liu X."/>
            <person name="Wang F."/>
            <person name="Yang Y."/>
            <person name="An X."/>
            <person name="Dong Z."/>
            <person name="Zhang K."/>
            <person name="Zhang X."/>
            <person name="Luo M.C."/>
            <person name="Dvorak J."/>
            <person name="Tong Y."/>
            <person name="Wang J."/>
            <person name="Yang H."/>
            <person name="Li Z."/>
            <person name="Wang D."/>
            <person name="Zhang A."/>
            <person name="Wang J."/>
        </authorList>
    </citation>
    <scope>NUCLEOTIDE SEQUENCE</scope>
</reference>
<name>M8A7Q6_TRIUA</name>
<protein>
    <submittedName>
        <fullName evidence="1">Uncharacterized protein</fullName>
    </submittedName>
</protein>
<sequence>MDAVDIAVEGALRRIRRRGRALKDGGRKPVMQQMYQNDKCHICDTKKHRPTVLMLHI</sequence>
<proteinExistence type="predicted"/>
<evidence type="ECO:0000313" key="1">
    <source>
        <dbReference type="EMBL" id="EMS68492.1"/>
    </source>
</evidence>
<dbReference type="EMBL" id="KD005530">
    <property type="protein sequence ID" value="EMS68492.1"/>
    <property type="molecule type" value="Genomic_DNA"/>
</dbReference>
<organism evidence="1">
    <name type="scientific">Triticum urartu</name>
    <name type="common">Red wild einkorn</name>
    <name type="synonym">Crithodium urartu</name>
    <dbReference type="NCBI Taxonomy" id="4572"/>
    <lineage>
        <taxon>Eukaryota</taxon>
        <taxon>Viridiplantae</taxon>
        <taxon>Streptophyta</taxon>
        <taxon>Embryophyta</taxon>
        <taxon>Tracheophyta</taxon>
        <taxon>Spermatophyta</taxon>
        <taxon>Magnoliopsida</taxon>
        <taxon>Liliopsida</taxon>
        <taxon>Poales</taxon>
        <taxon>Poaceae</taxon>
        <taxon>BOP clade</taxon>
        <taxon>Pooideae</taxon>
        <taxon>Triticodae</taxon>
        <taxon>Triticeae</taxon>
        <taxon>Triticinae</taxon>
        <taxon>Triticum</taxon>
    </lineage>
</organism>
<gene>
    <name evidence="1" type="ORF">TRIUR3_22951</name>
</gene>
<dbReference type="AlphaFoldDB" id="M8A7Q6"/>
<accession>M8A7Q6</accession>